<evidence type="ECO:0000313" key="4">
    <source>
        <dbReference type="EMBL" id="MBW85371.1"/>
    </source>
</evidence>
<name>A0A2P2IVW9_RHIMU</name>
<proteinExistence type="predicted"/>
<feature type="signal peptide" evidence="3">
    <location>
        <begin position="1"/>
        <end position="19"/>
    </location>
</feature>
<dbReference type="PANTHER" id="PTHR36336:SF1">
    <property type="entry name" value="OS09G0560400 PROTEIN"/>
    <property type="match status" value="1"/>
</dbReference>
<keyword evidence="3" id="KW-0732">Signal</keyword>
<accession>A0A2P2IVW9</accession>
<evidence type="ECO:0000256" key="1">
    <source>
        <dbReference type="SAM" id="MobiDB-lite"/>
    </source>
</evidence>
<reference evidence="4" key="1">
    <citation type="submission" date="2018-02" db="EMBL/GenBank/DDBJ databases">
        <title>Rhizophora mucronata_Transcriptome.</title>
        <authorList>
            <person name="Meera S.P."/>
            <person name="Sreeshan A."/>
            <person name="Augustine A."/>
        </authorList>
    </citation>
    <scope>NUCLEOTIDE SEQUENCE</scope>
    <source>
        <tissue evidence="4">Leaf</tissue>
    </source>
</reference>
<keyword evidence="2" id="KW-0812">Transmembrane</keyword>
<dbReference type="PANTHER" id="PTHR36336">
    <property type="entry name" value="OS09G0560400 PROTEIN"/>
    <property type="match status" value="1"/>
</dbReference>
<dbReference type="EMBL" id="GGEC01004888">
    <property type="protein sequence ID" value="MBW85371.1"/>
    <property type="molecule type" value="Transcribed_RNA"/>
</dbReference>
<evidence type="ECO:0008006" key="5">
    <source>
        <dbReference type="Google" id="ProtNLM"/>
    </source>
</evidence>
<feature type="transmembrane region" description="Helical" evidence="2">
    <location>
        <begin position="163"/>
        <end position="185"/>
    </location>
</feature>
<evidence type="ECO:0000256" key="3">
    <source>
        <dbReference type="SAM" id="SignalP"/>
    </source>
</evidence>
<sequence>MPMFLLILIVLGFARLSESSIDALDRAANGGGGVGRRRALLGFKETPRGSNLTFECSPSGPCVLCEYSEKNDVKYRCSETGYRIPMKCVEMKDDKKSESVKKSQNRRSVSEISDNNEDPRGLLHDTVSYTHRNLMGDSSAVEGGSQAYVTYRSCILPVNEEKLSVIGFEGIILCLLLVSGSMVYFRRKRSVTVSGVGAGRIQTNSRF</sequence>
<feature type="chain" id="PRO_5015117429" description="Structural polyprotein" evidence="3">
    <location>
        <begin position="20"/>
        <end position="207"/>
    </location>
</feature>
<organism evidence="4">
    <name type="scientific">Rhizophora mucronata</name>
    <name type="common">Asiatic mangrove</name>
    <dbReference type="NCBI Taxonomy" id="61149"/>
    <lineage>
        <taxon>Eukaryota</taxon>
        <taxon>Viridiplantae</taxon>
        <taxon>Streptophyta</taxon>
        <taxon>Embryophyta</taxon>
        <taxon>Tracheophyta</taxon>
        <taxon>Spermatophyta</taxon>
        <taxon>Magnoliopsida</taxon>
        <taxon>eudicotyledons</taxon>
        <taxon>Gunneridae</taxon>
        <taxon>Pentapetalae</taxon>
        <taxon>rosids</taxon>
        <taxon>fabids</taxon>
        <taxon>Malpighiales</taxon>
        <taxon>Rhizophoraceae</taxon>
        <taxon>Rhizophora</taxon>
    </lineage>
</organism>
<keyword evidence="2" id="KW-0472">Membrane</keyword>
<evidence type="ECO:0000256" key="2">
    <source>
        <dbReference type="SAM" id="Phobius"/>
    </source>
</evidence>
<feature type="region of interest" description="Disordered" evidence="1">
    <location>
        <begin position="95"/>
        <end position="122"/>
    </location>
</feature>
<keyword evidence="2" id="KW-1133">Transmembrane helix</keyword>
<protein>
    <recommendedName>
        <fullName evidence="5">Structural polyprotein</fullName>
    </recommendedName>
</protein>
<dbReference type="AlphaFoldDB" id="A0A2P2IVW9"/>